<dbReference type="Proteomes" id="UP001498421">
    <property type="component" value="Unassembled WGS sequence"/>
</dbReference>
<sequence>MASDPTGTAQAKYHIGFKTETIKLFEPRNVSTCLEYLLPPLESLPPTFSLLDVGCGQVDLLRDNMQRFIDAWRLLICTEIICRLEPW</sequence>
<name>A0ABR1HHC5_9HYPO</name>
<proteinExistence type="predicted"/>
<dbReference type="EMBL" id="JAZAVK010000135">
    <property type="protein sequence ID" value="KAK7420419.1"/>
    <property type="molecule type" value="Genomic_DNA"/>
</dbReference>
<keyword evidence="2" id="KW-1185">Reference proteome</keyword>
<gene>
    <name evidence="1" type="ORF">QQZ08_010406</name>
</gene>
<evidence type="ECO:0000313" key="1">
    <source>
        <dbReference type="EMBL" id="KAK7420419.1"/>
    </source>
</evidence>
<evidence type="ECO:0000313" key="2">
    <source>
        <dbReference type="Proteomes" id="UP001498421"/>
    </source>
</evidence>
<protein>
    <recommendedName>
        <fullName evidence="3">Small RNA 2'-O-methyltransferase</fullName>
    </recommendedName>
</protein>
<evidence type="ECO:0008006" key="3">
    <source>
        <dbReference type="Google" id="ProtNLM"/>
    </source>
</evidence>
<comment type="caution">
    <text evidence="1">The sequence shown here is derived from an EMBL/GenBank/DDBJ whole genome shotgun (WGS) entry which is preliminary data.</text>
</comment>
<organism evidence="1 2">
    <name type="scientific">Neonectria magnoliae</name>
    <dbReference type="NCBI Taxonomy" id="2732573"/>
    <lineage>
        <taxon>Eukaryota</taxon>
        <taxon>Fungi</taxon>
        <taxon>Dikarya</taxon>
        <taxon>Ascomycota</taxon>
        <taxon>Pezizomycotina</taxon>
        <taxon>Sordariomycetes</taxon>
        <taxon>Hypocreomycetidae</taxon>
        <taxon>Hypocreales</taxon>
        <taxon>Nectriaceae</taxon>
        <taxon>Neonectria</taxon>
    </lineage>
</organism>
<accession>A0ABR1HHC5</accession>
<reference evidence="1 2" key="1">
    <citation type="journal article" date="2025" name="Microbiol. Resour. Announc.">
        <title>Draft genome sequences for Neonectria magnoliae and Neonectria punicea, canker pathogens of Liriodendron tulipifera and Acer saccharum in West Virginia.</title>
        <authorList>
            <person name="Petronek H.M."/>
            <person name="Kasson M.T."/>
            <person name="Metheny A.M."/>
            <person name="Stauder C.M."/>
            <person name="Lovett B."/>
            <person name="Lynch S.C."/>
            <person name="Garnas J.R."/>
            <person name="Kasson L.R."/>
            <person name="Stajich J.E."/>
        </authorList>
    </citation>
    <scope>NUCLEOTIDE SEQUENCE [LARGE SCALE GENOMIC DNA]</scope>
    <source>
        <strain evidence="1 2">NRRL 64651</strain>
    </source>
</reference>